<evidence type="ECO:0000256" key="1">
    <source>
        <dbReference type="PROSITE-ProRule" id="PRU01032"/>
    </source>
</evidence>
<protein>
    <recommendedName>
        <fullName evidence="2">Peptidase S53 domain-containing protein</fullName>
    </recommendedName>
</protein>
<dbReference type="Proteomes" id="UP000240493">
    <property type="component" value="Unassembled WGS sequence"/>
</dbReference>
<dbReference type="PROSITE" id="PS51695">
    <property type="entry name" value="SEDOLISIN"/>
    <property type="match status" value="1"/>
</dbReference>
<dbReference type="PANTHER" id="PTHR14218:SF19">
    <property type="entry name" value="SERINE PROTEASE AORO, PUTATIVE (AFU_ORTHOLOGUE AFUA_6G10250)-RELATED"/>
    <property type="match status" value="1"/>
</dbReference>
<dbReference type="STRING" id="1042311.A0A2T3YRL4"/>
<feature type="domain" description="Peptidase S53" evidence="2">
    <location>
        <begin position="1"/>
        <end position="182"/>
    </location>
</feature>
<organism evidence="3 4">
    <name type="scientific">Trichoderma asperellum (strain ATCC 204424 / CBS 433.97 / NBRC 101777)</name>
    <dbReference type="NCBI Taxonomy" id="1042311"/>
    <lineage>
        <taxon>Eukaryota</taxon>
        <taxon>Fungi</taxon>
        <taxon>Dikarya</taxon>
        <taxon>Ascomycota</taxon>
        <taxon>Pezizomycotina</taxon>
        <taxon>Sordariomycetes</taxon>
        <taxon>Hypocreomycetidae</taxon>
        <taxon>Hypocreales</taxon>
        <taxon>Hypocreaceae</taxon>
        <taxon>Trichoderma</taxon>
    </lineage>
</organism>
<dbReference type="Gene3D" id="3.40.50.200">
    <property type="entry name" value="Peptidase S8/S53 domain"/>
    <property type="match status" value="1"/>
</dbReference>
<dbReference type="SUPFAM" id="SSF52743">
    <property type="entry name" value="Subtilisin-like"/>
    <property type="match status" value="1"/>
</dbReference>
<dbReference type="PANTHER" id="PTHR14218">
    <property type="entry name" value="PROTEASE S8 TRIPEPTIDYL PEPTIDASE I CLN2"/>
    <property type="match status" value="1"/>
</dbReference>
<dbReference type="InterPro" id="IPR050819">
    <property type="entry name" value="Tripeptidyl-peptidase_I"/>
</dbReference>
<name>A0A2T3YRL4_TRIA4</name>
<comment type="caution">
    <text evidence="1">Lacks conserved residue(s) required for the propagation of feature annotation.</text>
</comment>
<evidence type="ECO:0000313" key="3">
    <source>
        <dbReference type="EMBL" id="PTB35202.1"/>
    </source>
</evidence>
<reference evidence="3 4" key="1">
    <citation type="submission" date="2016-07" db="EMBL/GenBank/DDBJ databases">
        <title>Multiple horizontal gene transfer events from other fungi enriched the ability of initially mycotrophic Trichoderma (Ascomycota) to feed on dead plant biomass.</title>
        <authorList>
            <consortium name="DOE Joint Genome Institute"/>
            <person name="Aerts A."/>
            <person name="Atanasova L."/>
            <person name="Chenthamara K."/>
            <person name="Zhang J."/>
            <person name="Grujic M."/>
            <person name="Henrissat B."/>
            <person name="Kuo A."/>
            <person name="Salamov A."/>
            <person name="Lipzen A."/>
            <person name="Labutti K."/>
            <person name="Barry K."/>
            <person name="Miao Y."/>
            <person name="Rahimi M.J."/>
            <person name="Shen Q."/>
            <person name="Grigoriev I.V."/>
            <person name="Kubicek C.P."/>
            <person name="Druzhinina I.S."/>
        </authorList>
    </citation>
    <scope>NUCLEOTIDE SEQUENCE [LARGE SCALE GENOMIC DNA]</scope>
    <source>
        <strain evidence="3 4">CBS 433.97</strain>
    </source>
</reference>
<dbReference type="GO" id="GO:0008240">
    <property type="term" value="F:tripeptidyl-peptidase activity"/>
    <property type="evidence" value="ECO:0007669"/>
    <property type="project" value="TreeGrafter"/>
</dbReference>
<sequence length="182" mass="19325">MKLALQGTTIVTSSGDVGVDQQSQCGGAEEQIFSPRSAASCPYVLAVGSTQWDRFTNATRPEAPYEKINEVATTEFASGGGFSQIFGTPGYQQQAVTAYFDQIESSLPFSDNNNFGINGNYSSVTSGVYHHGGRGYPDVAAVGDRQVVFTGGKWQLIGGTSLSSPLFVSVITTDQRRTTRSG</sequence>
<accession>A0A2T3YRL4</accession>
<proteinExistence type="predicted"/>
<gene>
    <name evidence="3" type="ORF">M441DRAFT_154028</name>
</gene>
<dbReference type="GO" id="GO:0006508">
    <property type="term" value="P:proteolysis"/>
    <property type="evidence" value="ECO:0007669"/>
    <property type="project" value="InterPro"/>
</dbReference>
<dbReference type="AlphaFoldDB" id="A0A2T3YRL4"/>
<dbReference type="OrthoDB" id="4867732at2759"/>
<dbReference type="InterPro" id="IPR036852">
    <property type="entry name" value="Peptidase_S8/S53_dom_sf"/>
</dbReference>
<dbReference type="EMBL" id="KZ679279">
    <property type="protein sequence ID" value="PTB35202.1"/>
    <property type="molecule type" value="Genomic_DNA"/>
</dbReference>
<evidence type="ECO:0000259" key="2">
    <source>
        <dbReference type="PROSITE" id="PS51695"/>
    </source>
</evidence>
<dbReference type="GO" id="GO:0004252">
    <property type="term" value="F:serine-type endopeptidase activity"/>
    <property type="evidence" value="ECO:0007669"/>
    <property type="project" value="InterPro"/>
</dbReference>
<keyword evidence="4" id="KW-1185">Reference proteome</keyword>
<evidence type="ECO:0000313" key="4">
    <source>
        <dbReference type="Proteomes" id="UP000240493"/>
    </source>
</evidence>
<dbReference type="InterPro" id="IPR030400">
    <property type="entry name" value="Sedolisin_dom"/>
</dbReference>